<evidence type="ECO:0000259" key="3">
    <source>
        <dbReference type="PROSITE" id="PS52004"/>
    </source>
</evidence>
<dbReference type="InterPro" id="IPR050091">
    <property type="entry name" value="PKS_NRPS_Biosynth_Enz"/>
</dbReference>
<evidence type="ECO:0000313" key="4">
    <source>
        <dbReference type="EMBL" id="MCP2731206.1"/>
    </source>
</evidence>
<feature type="domain" description="Ketosynthase family 3 (KS3)" evidence="3">
    <location>
        <begin position="2"/>
        <end position="352"/>
    </location>
</feature>
<dbReference type="GO" id="GO:0071770">
    <property type="term" value="P:DIM/DIP cell wall layer assembly"/>
    <property type="evidence" value="ECO:0007669"/>
    <property type="project" value="TreeGrafter"/>
</dbReference>
<accession>A0AAE3KPV2</accession>
<dbReference type="InterPro" id="IPR014031">
    <property type="entry name" value="Ketoacyl_synth_C"/>
</dbReference>
<protein>
    <submittedName>
        <fullName evidence="4">Polyketide synthase</fullName>
    </submittedName>
</protein>
<dbReference type="PANTHER" id="PTHR43775:SF37">
    <property type="entry name" value="SI:DKEY-61P9.11"/>
    <property type="match status" value="1"/>
</dbReference>
<keyword evidence="5" id="KW-1185">Reference proteome</keyword>
<keyword evidence="1" id="KW-0596">Phosphopantetheine</keyword>
<dbReference type="Gene3D" id="3.40.47.10">
    <property type="match status" value="1"/>
</dbReference>
<dbReference type="Pfam" id="PF00109">
    <property type="entry name" value="ketoacyl-synt"/>
    <property type="match status" value="1"/>
</dbReference>
<dbReference type="GO" id="GO:0005737">
    <property type="term" value="C:cytoplasm"/>
    <property type="evidence" value="ECO:0007669"/>
    <property type="project" value="TreeGrafter"/>
</dbReference>
<evidence type="ECO:0000313" key="5">
    <source>
        <dbReference type="Proteomes" id="UP001204953"/>
    </source>
</evidence>
<keyword evidence="2" id="KW-0597">Phosphoprotein</keyword>
<evidence type="ECO:0000256" key="2">
    <source>
        <dbReference type="ARBA" id="ARBA00022553"/>
    </source>
</evidence>
<name>A0AAE3KPV2_9CYAN</name>
<dbReference type="InterPro" id="IPR014030">
    <property type="entry name" value="Ketoacyl_synth_N"/>
</dbReference>
<dbReference type="PROSITE" id="PS52004">
    <property type="entry name" value="KS3_2"/>
    <property type="match status" value="1"/>
</dbReference>
<dbReference type="InterPro" id="IPR016039">
    <property type="entry name" value="Thiolase-like"/>
</dbReference>
<evidence type="ECO:0000256" key="1">
    <source>
        <dbReference type="ARBA" id="ARBA00022450"/>
    </source>
</evidence>
<dbReference type="GO" id="GO:0006633">
    <property type="term" value="P:fatty acid biosynthetic process"/>
    <property type="evidence" value="ECO:0007669"/>
    <property type="project" value="TreeGrafter"/>
</dbReference>
<dbReference type="EMBL" id="JAMZMM010000295">
    <property type="protein sequence ID" value="MCP2731206.1"/>
    <property type="molecule type" value="Genomic_DNA"/>
</dbReference>
<gene>
    <name evidence="4" type="ORF">NJ959_22540</name>
</gene>
<dbReference type="RefSeq" id="WP_254013951.1">
    <property type="nucleotide sequence ID" value="NZ_JAMZMM010000295.1"/>
</dbReference>
<reference evidence="4" key="1">
    <citation type="submission" date="2022-06" db="EMBL/GenBank/DDBJ databases">
        <title>New cyanobacteria of genus Symplocastrum in benthos of Lake Baikal.</title>
        <authorList>
            <person name="Sorokovikova E."/>
            <person name="Tikhonova I."/>
            <person name="Krasnopeev A."/>
            <person name="Evseev P."/>
            <person name="Gladkikh A."/>
            <person name="Belykh O."/>
        </authorList>
    </citation>
    <scope>NUCLEOTIDE SEQUENCE</scope>
    <source>
        <strain evidence="4">BBK-W-15</strain>
    </source>
</reference>
<dbReference type="SMART" id="SM00825">
    <property type="entry name" value="PKS_KS"/>
    <property type="match status" value="1"/>
</dbReference>
<proteinExistence type="predicted"/>
<organism evidence="4 5">
    <name type="scientific">Limnofasciculus baicalensis BBK-W-15</name>
    <dbReference type="NCBI Taxonomy" id="2699891"/>
    <lineage>
        <taxon>Bacteria</taxon>
        <taxon>Bacillati</taxon>
        <taxon>Cyanobacteriota</taxon>
        <taxon>Cyanophyceae</taxon>
        <taxon>Coleofasciculales</taxon>
        <taxon>Coleofasciculaceae</taxon>
        <taxon>Limnofasciculus</taxon>
        <taxon>Limnofasciculus baicalensis</taxon>
    </lineage>
</organism>
<dbReference type="SUPFAM" id="SSF53901">
    <property type="entry name" value="Thiolase-like"/>
    <property type="match status" value="2"/>
</dbReference>
<comment type="caution">
    <text evidence="4">The sequence shown here is derived from an EMBL/GenBank/DDBJ whole genome shotgun (WGS) entry which is preliminary data.</text>
</comment>
<dbReference type="GO" id="GO:0005886">
    <property type="term" value="C:plasma membrane"/>
    <property type="evidence" value="ECO:0007669"/>
    <property type="project" value="TreeGrafter"/>
</dbReference>
<dbReference type="Proteomes" id="UP001204953">
    <property type="component" value="Unassembled WGS sequence"/>
</dbReference>
<dbReference type="AlphaFoldDB" id="A0AAE3KPV2"/>
<dbReference type="CDD" id="cd00833">
    <property type="entry name" value="PKS"/>
    <property type="match status" value="1"/>
</dbReference>
<dbReference type="GO" id="GO:0004312">
    <property type="term" value="F:fatty acid synthase activity"/>
    <property type="evidence" value="ECO:0007669"/>
    <property type="project" value="TreeGrafter"/>
</dbReference>
<dbReference type="InterPro" id="IPR020841">
    <property type="entry name" value="PKS_Beta-ketoAc_synthase_dom"/>
</dbReference>
<feature type="non-terminal residue" evidence="4">
    <location>
        <position position="352"/>
    </location>
</feature>
<dbReference type="Pfam" id="PF02801">
    <property type="entry name" value="Ketoacyl-synt_C"/>
    <property type="match status" value="1"/>
</dbReference>
<dbReference type="PANTHER" id="PTHR43775">
    <property type="entry name" value="FATTY ACID SYNTHASE"/>
    <property type="match status" value="1"/>
</dbReference>
<sequence>MKSPIAIVGMACQYPDAKSPIELWENVLAQRQSFRQIPPQRLNLADYFSPNSTTPDRTYSTQASVIEGYEFDRIAFRVPKSTFESADLAHWLALDIAAKALSDAGFPQGEGLPHDMTGVLLGNTLTGEFSRANVMRLRWPYIKRIVEAELIKKDWTEVQINNFLADLEIQYKSPFPEIGEETLAGGLSNTIAGRICNYFNLKGGGYTLDGACSSSLLAVANACSSLVAGDLDVALAGGVDLSLDPFELIGFAKTGALAPEEMRVYDIHSAGFLPGEGCGFIVLMRYEDALAQNRKIYAIIHGWGISSDGNGGITRPEVEGQLLSLNRAYRKAGFPPHTVAYFEGHGTGTNVG</sequence>